<feature type="domain" description="SH3" evidence="9">
    <location>
        <begin position="239"/>
        <end position="299"/>
    </location>
</feature>
<proteinExistence type="predicted"/>
<evidence type="ECO:0000256" key="2">
    <source>
        <dbReference type="ARBA" id="ARBA00022443"/>
    </source>
</evidence>
<dbReference type="PROSITE" id="PS50002">
    <property type="entry name" value="SH3"/>
    <property type="match status" value="4"/>
</dbReference>
<evidence type="ECO:0000313" key="10">
    <source>
        <dbReference type="EMBL" id="KAJ5078905.1"/>
    </source>
</evidence>
<feature type="region of interest" description="Disordered" evidence="8">
    <location>
        <begin position="593"/>
        <end position="614"/>
    </location>
</feature>
<evidence type="ECO:0000313" key="11">
    <source>
        <dbReference type="Proteomes" id="UP001149090"/>
    </source>
</evidence>
<feature type="compositionally biased region" description="Low complexity" evidence="8">
    <location>
        <begin position="723"/>
        <end position="739"/>
    </location>
</feature>
<keyword evidence="7" id="KW-0175">Coiled coil</keyword>
<comment type="subcellular location">
    <subcellularLocation>
        <location evidence="1">Cytoplasm</location>
    </subcellularLocation>
</comment>
<evidence type="ECO:0000256" key="5">
    <source>
        <dbReference type="ARBA" id="ARBA00023175"/>
    </source>
</evidence>
<dbReference type="Pfam" id="PF07653">
    <property type="entry name" value="SH3_2"/>
    <property type="match status" value="1"/>
</dbReference>
<name>A0A9Q0LX39_ANAIG</name>
<evidence type="ECO:0000256" key="8">
    <source>
        <dbReference type="SAM" id="MobiDB-lite"/>
    </source>
</evidence>
<dbReference type="OMA" id="INTWESH"/>
<evidence type="ECO:0000256" key="3">
    <source>
        <dbReference type="ARBA" id="ARBA00022490"/>
    </source>
</evidence>
<dbReference type="EMBL" id="JAPDFW010000044">
    <property type="protein sequence ID" value="KAJ5078905.1"/>
    <property type="molecule type" value="Genomic_DNA"/>
</dbReference>
<dbReference type="PANTHER" id="PTHR46349:SF6">
    <property type="entry name" value="MYOSIN-6-LIKE"/>
    <property type="match status" value="1"/>
</dbReference>
<comment type="caution">
    <text evidence="10">The sequence shown here is derived from an EMBL/GenBank/DDBJ whole genome shotgun (WGS) entry which is preliminary data.</text>
</comment>
<keyword evidence="2 6" id="KW-0728">SH3 domain</keyword>
<sequence length="830" mass="96100">MSNQQKIQKVKELITNFQQELQKLKIQYGGVEKLTEMFKSSTKSRKEDFEKLSKQKKEIKENMSKYRKSIKLSNELIELLSDKGKITEEFQGKEAGQITVLPGDEVIILEVENQWAKVKLISTHNSLQGAIPLNIINITPQNPFDSIKFQLNLDKIYLLTDPDYVSPIQDFENVINFKKAKCLFDYNSDQVDYLSIKENEILSIVDEDSYGWTRAINSAGKEGFVPTDYIEIIQENQENQEIKFFAINTWESHDENTLSMFLGESFVKIKDEDDENILVKNNQGKIGTVPSSFIEQITPQIMNKQKIELGITTNDYYSKKDNELSIPSGNFVIILEKPQNDFWMIQFKGKSALFPSNKIQFLQEIILENISEQKKSDSNLFGLVIENYVAQAPDEISIEKDSKIEIIEQKENGWWIVSYNQKQGLFPSTYIEIIENKIENQINENQIQIENNENQIEINENQIQIENVPLVQNIKLDPSLPQNENELREQIKKFQEENIKFNQEIQKIQNNLSSKPQENEKLLEKLSNLEKEEKTIEIEEKILSQINESTKTLESKADEIQKLQKTEKEQQENQIKEIQNLEKLLENIEKEIQEKQTQKSEPEPQEQEGKIKRVLSGGANREDVYLLGKITKLETENEKLKKILNNINQDPQSKTNKNVYKGYEKTVSNILENPDSVIREKTQILSSENRSLTKEYNELENESNLLKQEINNLEIEKRELQNRISSPSRSSPSRISPIRKVPSRGSPIRKVPSRTSLQRNNSTNSPSKTSPSKTSPSKTSPSRNPQSRNSQIKKIPSRIIQKEPRYSNQKPTITKQNSKNVQFPSPIKKK</sequence>
<feature type="domain" description="SH3" evidence="9">
    <location>
        <begin position="305"/>
        <end position="364"/>
    </location>
</feature>
<keyword evidence="3" id="KW-0963">Cytoplasm</keyword>
<reference evidence="10" key="1">
    <citation type="submission" date="2022-10" db="EMBL/GenBank/DDBJ databases">
        <title>Novel sulphate-reducing endosymbionts in the free-living metamonad Anaeramoeba.</title>
        <authorList>
            <person name="Jerlstrom-Hultqvist J."/>
            <person name="Cepicka I."/>
            <person name="Gallot-Lavallee L."/>
            <person name="Salas-Leiva D."/>
            <person name="Curtis B.A."/>
            <person name="Zahonova K."/>
            <person name="Pipaliya S."/>
            <person name="Dacks J."/>
            <person name="Roger A.J."/>
        </authorList>
    </citation>
    <scope>NUCLEOTIDE SEQUENCE</scope>
    <source>
        <strain evidence="10">BMAN</strain>
    </source>
</reference>
<dbReference type="GO" id="GO:0005923">
    <property type="term" value="C:bicellular tight junction"/>
    <property type="evidence" value="ECO:0007669"/>
    <property type="project" value="TreeGrafter"/>
</dbReference>
<dbReference type="Proteomes" id="UP001149090">
    <property type="component" value="Unassembled WGS sequence"/>
</dbReference>
<dbReference type="SUPFAM" id="SSF50044">
    <property type="entry name" value="SH3-domain"/>
    <property type="match status" value="5"/>
</dbReference>
<organism evidence="10 11">
    <name type="scientific">Anaeramoeba ignava</name>
    <name type="common">Anaerobic marine amoeba</name>
    <dbReference type="NCBI Taxonomy" id="1746090"/>
    <lineage>
        <taxon>Eukaryota</taxon>
        <taxon>Metamonada</taxon>
        <taxon>Anaeramoebidae</taxon>
        <taxon>Anaeramoeba</taxon>
    </lineage>
</organism>
<keyword evidence="4" id="KW-0518">Myosin</keyword>
<dbReference type="CDD" id="cd11856">
    <property type="entry name" value="SH3_p47phox_like"/>
    <property type="match status" value="1"/>
</dbReference>
<dbReference type="InterPro" id="IPR036028">
    <property type="entry name" value="SH3-like_dom_sf"/>
</dbReference>
<feature type="compositionally biased region" description="Basic and acidic residues" evidence="8">
    <location>
        <begin position="593"/>
        <end position="611"/>
    </location>
</feature>
<dbReference type="AlphaFoldDB" id="A0A9Q0LX39"/>
<evidence type="ECO:0000259" key="9">
    <source>
        <dbReference type="PROSITE" id="PS50002"/>
    </source>
</evidence>
<feature type="region of interest" description="Disordered" evidence="8">
    <location>
        <begin position="721"/>
        <end position="830"/>
    </location>
</feature>
<evidence type="ECO:0000256" key="4">
    <source>
        <dbReference type="ARBA" id="ARBA00023123"/>
    </source>
</evidence>
<dbReference type="Gene3D" id="2.30.30.40">
    <property type="entry name" value="SH3 Domains"/>
    <property type="match status" value="4"/>
</dbReference>
<feature type="domain" description="SH3" evidence="9">
    <location>
        <begin position="175"/>
        <end position="235"/>
    </location>
</feature>
<feature type="compositionally biased region" description="Polar residues" evidence="8">
    <location>
        <begin position="783"/>
        <end position="792"/>
    </location>
</feature>
<feature type="compositionally biased region" description="Low complexity" evidence="8">
    <location>
        <begin position="760"/>
        <end position="782"/>
    </location>
</feature>
<dbReference type="OrthoDB" id="10255964at2759"/>
<protein>
    <submittedName>
        <fullName evidence="10">Sh3 multiple domain</fullName>
    </submittedName>
</protein>
<evidence type="ECO:0000256" key="7">
    <source>
        <dbReference type="SAM" id="Coils"/>
    </source>
</evidence>
<feature type="compositionally biased region" description="Polar residues" evidence="8">
    <location>
        <begin position="806"/>
        <end position="823"/>
    </location>
</feature>
<dbReference type="PANTHER" id="PTHR46349">
    <property type="entry name" value="CINGULIN-LIKE PROTEIN 1-RELATED"/>
    <property type="match status" value="1"/>
</dbReference>
<dbReference type="SMART" id="SM00326">
    <property type="entry name" value="SH3"/>
    <property type="match status" value="5"/>
</dbReference>
<keyword evidence="5" id="KW-0505">Motor protein</keyword>
<dbReference type="InterPro" id="IPR001452">
    <property type="entry name" value="SH3_domain"/>
</dbReference>
<keyword evidence="11" id="KW-1185">Reference proteome</keyword>
<evidence type="ECO:0000256" key="6">
    <source>
        <dbReference type="PROSITE-ProRule" id="PRU00192"/>
    </source>
</evidence>
<dbReference type="Pfam" id="PF00018">
    <property type="entry name" value="SH3_1"/>
    <property type="match status" value="1"/>
</dbReference>
<accession>A0A9Q0LX39</accession>
<feature type="coiled-coil region" evidence="7">
    <location>
        <begin position="7"/>
        <end position="69"/>
    </location>
</feature>
<gene>
    <name evidence="10" type="ORF">M0811_04628</name>
</gene>
<evidence type="ECO:0000256" key="1">
    <source>
        <dbReference type="ARBA" id="ARBA00004496"/>
    </source>
</evidence>
<feature type="domain" description="SH3" evidence="9">
    <location>
        <begin position="377"/>
        <end position="436"/>
    </location>
</feature>